<dbReference type="STRING" id="298654.FraEuI1c_2970"/>
<sequence>MDTGSEGHQVVGRAAATRTVLGRGRPRARRRVVGGPGGRRTAAGPALGVLIAVTIAACSGSSGASGSTGASTAPPATSASAGSGTGAPTGGPATTSPVTATVTPAVPTCPSSSLSAKFQNSDGAAGTVYDEMALTNTGRTRCAVEGYPGVSLLDAAGHQLGAPADRVPPGQSTGLAGESGGRIALAPGGLLVFTVLMTQPGVLPGCLTPDSMAKAFTMRIYPPDNTVALLVAINGAEGTLACADPAVHELRVTTVGAV</sequence>
<dbReference type="OrthoDB" id="3268346at2"/>
<protein>
    <recommendedName>
        <fullName evidence="2">DUF4232 domain-containing protein</fullName>
    </recommendedName>
</protein>
<reference evidence="3 4" key="1">
    <citation type="submission" date="2010-10" db="EMBL/GenBank/DDBJ databases">
        <title>Complete sequence of Frankia sp. EuI1c.</title>
        <authorList>
            <consortium name="US DOE Joint Genome Institute"/>
            <person name="Lucas S."/>
            <person name="Copeland A."/>
            <person name="Lapidus A."/>
            <person name="Cheng J.-F."/>
            <person name="Bruce D."/>
            <person name="Goodwin L."/>
            <person name="Pitluck S."/>
            <person name="Chertkov O."/>
            <person name="Detter J.C."/>
            <person name="Han C."/>
            <person name="Tapia R."/>
            <person name="Land M."/>
            <person name="Hauser L."/>
            <person name="Jeffries C."/>
            <person name="Kyrpides N."/>
            <person name="Ivanova N."/>
            <person name="Mikhailova N."/>
            <person name="Beauchemin N."/>
            <person name="Sen A."/>
            <person name="Sur S.A."/>
            <person name="Gtari M."/>
            <person name="Wall L."/>
            <person name="Tisa L."/>
            <person name="Woyke T."/>
        </authorList>
    </citation>
    <scope>NUCLEOTIDE SEQUENCE [LARGE SCALE GENOMIC DNA]</scope>
    <source>
        <strain evidence="4">DSM 45817 / CECT 9037 / EuI1c</strain>
    </source>
</reference>
<feature type="region of interest" description="Disordered" evidence="1">
    <location>
        <begin position="1"/>
        <end position="43"/>
    </location>
</feature>
<feature type="domain" description="DUF4232" evidence="2">
    <location>
        <begin position="109"/>
        <end position="255"/>
    </location>
</feature>
<evidence type="ECO:0000313" key="3">
    <source>
        <dbReference type="EMBL" id="ADP80995.1"/>
    </source>
</evidence>
<feature type="compositionally biased region" description="Low complexity" evidence="1">
    <location>
        <begin position="63"/>
        <end position="82"/>
    </location>
</feature>
<dbReference type="EMBL" id="CP002299">
    <property type="protein sequence ID" value="ADP80995.1"/>
    <property type="molecule type" value="Genomic_DNA"/>
</dbReference>
<dbReference type="Proteomes" id="UP000002484">
    <property type="component" value="Chromosome"/>
</dbReference>
<keyword evidence="4" id="KW-1185">Reference proteome</keyword>
<dbReference type="InterPro" id="IPR025326">
    <property type="entry name" value="DUF4232"/>
</dbReference>
<dbReference type="HOGENOM" id="CLU_1076689_0_0_11"/>
<organism evidence="3 4">
    <name type="scientific">Pseudofrankia inefficax (strain DSM 45817 / CECT 9037 / DDB 130130 / EuI1c)</name>
    <name type="common">Frankia inefficax</name>
    <dbReference type="NCBI Taxonomy" id="298654"/>
    <lineage>
        <taxon>Bacteria</taxon>
        <taxon>Bacillati</taxon>
        <taxon>Actinomycetota</taxon>
        <taxon>Actinomycetes</taxon>
        <taxon>Frankiales</taxon>
        <taxon>Frankiaceae</taxon>
        <taxon>Pseudofrankia</taxon>
    </lineage>
</organism>
<feature type="region of interest" description="Disordered" evidence="1">
    <location>
        <begin position="63"/>
        <end position="104"/>
    </location>
</feature>
<dbReference type="AlphaFoldDB" id="E3JAE4"/>
<feature type="compositionally biased region" description="Low complexity" evidence="1">
    <location>
        <begin position="90"/>
        <end position="104"/>
    </location>
</feature>
<accession>E3JAE4</accession>
<name>E3JAE4_PSEI1</name>
<evidence type="ECO:0000259" key="2">
    <source>
        <dbReference type="Pfam" id="PF14016"/>
    </source>
</evidence>
<dbReference type="Pfam" id="PF14016">
    <property type="entry name" value="DUF4232"/>
    <property type="match status" value="1"/>
</dbReference>
<dbReference type="KEGG" id="fri:FraEuI1c_2970"/>
<proteinExistence type="predicted"/>
<gene>
    <name evidence="3" type="ordered locus">FraEuI1c_2970</name>
</gene>
<dbReference type="eggNOG" id="ENOG50332RR">
    <property type="taxonomic scope" value="Bacteria"/>
</dbReference>
<evidence type="ECO:0000313" key="4">
    <source>
        <dbReference type="Proteomes" id="UP000002484"/>
    </source>
</evidence>
<dbReference type="RefSeq" id="WP_013424113.1">
    <property type="nucleotide sequence ID" value="NC_014666.1"/>
</dbReference>
<evidence type="ECO:0000256" key="1">
    <source>
        <dbReference type="SAM" id="MobiDB-lite"/>
    </source>
</evidence>
<dbReference type="InParanoid" id="E3JAE4"/>